<keyword evidence="2" id="KW-1185">Reference proteome</keyword>
<evidence type="ECO:0008006" key="3">
    <source>
        <dbReference type="Google" id="ProtNLM"/>
    </source>
</evidence>
<dbReference type="EMBL" id="VJZC01000467">
    <property type="protein sequence ID" value="MPY62812.1"/>
    <property type="molecule type" value="Genomic_DNA"/>
</dbReference>
<accession>A0A5N8XTU7</accession>
<gene>
    <name evidence="1" type="ORF">FNH08_38390</name>
</gene>
<protein>
    <recommendedName>
        <fullName evidence="3">TniQ family protein</fullName>
    </recommendedName>
</protein>
<dbReference type="OrthoDB" id="4215314at2"/>
<dbReference type="Proteomes" id="UP000400924">
    <property type="component" value="Unassembled WGS sequence"/>
</dbReference>
<comment type="caution">
    <text evidence="1">The sequence shown here is derived from an EMBL/GenBank/DDBJ whole genome shotgun (WGS) entry which is preliminary data.</text>
</comment>
<sequence>MTEHLPLPLAALPVNVRPRLGETTDHYIQRLARANHLRPSELLQHLTPPPHKTGRRPQLSRLAALSGRSADVLVNTLADAGPAAEPTPSDLRLQHHPALHDNNGHNITSLIKHNARRNNNGLRQIADTWKIPLWLLRRVLNPRFPDPKPPLRASMSEDTYRTIWEHYLQGATPTQTWHGLLDDHVDRIPLTTVTKLFLRFSEESNTAVLNERE</sequence>
<proteinExistence type="predicted"/>
<organism evidence="1 2">
    <name type="scientific">Streptomyces spongiae</name>
    <dbReference type="NCBI Taxonomy" id="565072"/>
    <lineage>
        <taxon>Bacteria</taxon>
        <taxon>Bacillati</taxon>
        <taxon>Actinomycetota</taxon>
        <taxon>Actinomycetes</taxon>
        <taxon>Kitasatosporales</taxon>
        <taxon>Streptomycetaceae</taxon>
        <taxon>Streptomyces</taxon>
    </lineage>
</organism>
<dbReference type="AlphaFoldDB" id="A0A5N8XTU7"/>
<evidence type="ECO:0000313" key="2">
    <source>
        <dbReference type="Proteomes" id="UP000400924"/>
    </source>
</evidence>
<reference evidence="1 2" key="1">
    <citation type="submission" date="2019-07" db="EMBL/GenBank/DDBJ databases">
        <title>New species of Amycolatopsis and Streptomyces.</title>
        <authorList>
            <person name="Duangmal K."/>
            <person name="Teo W.F.A."/>
            <person name="Lipun K."/>
        </authorList>
    </citation>
    <scope>NUCLEOTIDE SEQUENCE [LARGE SCALE GENOMIC DNA]</scope>
    <source>
        <strain evidence="1 2">NBRC 106415</strain>
    </source>
</reference>
<dbReference type="RefSeq" id="WP_152776148.1">
    <property type="nucleotide sequence ID" value="NZ_VJZC01000467.1"/>
</dbReference>
<name>A0A5N8XTU7_9ACTN</name>
<evidence type="ECO:0000313" key="1">
    <source>
        <dbReference type="EMBL" id="MPY62812.1"/>
    </source>
</evidence>